<evidence type="ECO:0000256" key="8">
    <source>
        <dbReference type="ARBA" id="ARBA00031423"/>
    </source>
</evidence>
<dbReference type="GO" id="GO:0004134">
    <property type="term" value="F:4-alpha-glucanotransferase activity"/>
    <property type="evidence" value="ECO:0007669"/>
    <property type="project" value="UniProtKB-EC"/>
</dbReference>
<evidence type="ECO:0000256" key="7">
    <source>
        <dbReference type="ARBA" id="ARBA00023277"/>
    </source>
</evidence>
<reference evidence="12 13" key="1">
    <citation type="journal article" date="2017" name="Nat. Microbiol.">
        <title>Natural product diversity associated with the nematode symbionts Photorhabdus and Xenorhabdus.</title>
        <authorList>
            <person name="Tobias N.J."/>
            <person name="Wolff H."/>
            <person name="Djahanschiri B."/>
            <person name="Grundmann F."/>
            <person name="Kronenwerth M."/>
            <person name="Shi Y.M."/>
            <person name="Simonyi S."/>
            <person name="Grun P."/>
            <person name="Shapiro-Ilan D."/>
            <person name="Pidot S.J."/>
            <person name="Stinear T.P."/>
            <person name="Ebersberger I."/>
            <person name="Bode H.B."/>
        </authorList>
    </citation>
    <scope>NUCLEOTIDE SEQUENCE [LARGE SCALE GENOMIC DNA]</scope>
    <source>
        <strain evidence="12 13">DSM 16342</strain>
    </source>
</reference>
<evidence type="ECO:0000259" key="11">
    <source>
        <dbReference type="Pfam" id="PF21226"/>
    </source>
</evidence>
<dbReference type="Pfam" id="PF02446">
    <property type="entry name" value="Glyco_hydro_77"/>
    <property type="match status" value="1"/>
</dbReference>
<evidence type="ECO:0000256" key="1">
    <source>
        <dbReference type="ARBA" id="ARBA00000439"/>
    </source>
</evidence>
<dbReference type="InterPro" id="IPR003385">
    <property type="entry name" value="Glyco_hydro_77"/>
</dbReference>
<evidence type="ECO:0000256" key="9">
    <source>
        <dbReference type="ARBA" id="ARBA00031501"/>
    </source>
</evidence>
<gene>
    <name evidence="12" type="primary">malQ</name>
    <name evidence="12" type="ORF">Xbud_00956</name>
</gene>
<dbReference type="GO" id="GO:0005975">
    <property type="term" value="P:carbohydrate metabolic process"/>
    <property type="evidence" value="ECO:0007669"/>
    <property type="project" value="InterPro"/>
</dbReference>
<dbReference type="Proteomes" id="UP000225833">
    <property type="component" value="Unassembled WGS sequence"/>
</dbReference>
<keyword evidence="5 10" id="KW-0328">Glycosyltransferase</keyword>
<dbReference type="AlphaFoldDB" id="A0A2D0J3A6"/>
<evidence type="ECO:0000313" key="12">
    <source>
        <dbReference type="EMBL" id="PHM28872.1"/>
    </source>
</evidence>
<dbReference type="InterPro" id="IPR017853">
    <property type="entry name" value="GH"/>
</dbReference>
<dbReference type="OrthoDB" id="9763489at2"/>
<dbReference type="Pfam" id="PF21226">
    <property type="entry name" value="MalQ_N"/>
    <property type="match status" value="1"/>
</dbReference>
<dbReference type="EC" id="2.4.1.25" evidence="3 10"/>
<evidence type="ECO:0000256" key="3">
    <source>
        <dbReference type="ARBA" id="ARBA00012560"/>
    </source>
</evidence>
<evidence type="ECO:0000256" key="6">
    <source>
        <dbReference type="ARBA" id="ARBA00022679"/>
    </source>
</evidence>
<comment type="similarity">
    <text evidence="2 10">Belongs to the disproportionating enzyme family.</text>
</comment>
<proteinExistence type="inferred from homology"/>
<accession>A0A2D0J3A6</accession>
<keyword evidence="7 10" id="KW-0119">Carbohydrate metabolism</keyword>
<dbReference type="NCBIfam" id="NF008274">
    <property type="entry name" value="PRK11052.1"/>
    <property type="match status" value="1"/>
</dbReference>
<evidence type="ECO:0000256" key="4">
    <source>
        <dbReference type="ARBA" id="ARBA00020295"/>
    </source>
</evidence>
<comment type="catalytic activity">
    <reaction evidence="1 10">
        <text>Transfers a segment of a (1-&gt;4)-alpha-D-glucan to a new position in an acceptor, which may be glucose or a (1-&gt;4)-alpha-D-glucan.</text>
        <dbReference type="EC" id="2.4.1.25"/>
    </reaction>
</comment>
<organism evidence="12 13">
    <name type="scientific">Xenorhabdus budapestensis</name>
    <dbReference type="NCBI Taxonomy" id="290110"/>
    <lineage>
        <taxon>Bacteria</taxon>
        <taxon>Pseudomonadati</taxon>
        <taxon>Pseudomonadota</taxon>
        <taxon>Gammaproteobacteria</taxon>
        <taxon>Enterobacterales</taxon>
        <taxon>Morganellaceae</taxon>
        <taxon>Xenorhabdus</taxon>
    </lineage>
</organism>
<evidence type="ECO:0000256" key="10">
    <source>
        <dbReference type="RuleBase" id="RU361207"/>
    </source>
</evidence>
<sequence>MENKCLDDLATEAGIATEYINAYGKPQAIPAQIRHRILQAMGTNIPVERPVSDLTALPLPTVKILMQGKAFTLTLNSSTQYQWQIQTEQGEDLHGNCQYQLTSPTSLPLGYHTLILTPISRQKDDAQHHTMQIIVTPERCYEPKPLKKGHKLWGACVQLYTLRSENNWGIGDFGDLKQMLRKLAQRGGAFIGLNPLHAMYPAMPENASPYSPSSRHWLNVIYIDVNQVEDFKSSTEAQTWWKSPETQHKLQHARQTEWVDYSTVMTLKITALRLAYQQFNTRTDADPLYIAFRQFITQSGKSLYSQAVYDALLCKLYSENHAYWGWPVWPEKYREPDSDTVQEFCHTHSQEIEFFLWLQWIADSQLADCFSESQNSSMPIGIYRDLAVGVAQGGSETWENRELYCTEVSIGAPPDILGPLGQNWGLPPMNPHVLQAQHYRPFIELLRSNMRHCGALRIDHVMALLRLWWIPQGESAAQGVYVHYPVDDLLAILALESQRHCCMVIGEDLGIVPEEIVGKLRDRGVYSYKVFYFERDEKGEFKSPDEYTTQAMATITTHDLPTLRGFWQSGDLKLGESIGLYPDNALLAELYDEREHCKQKLLAGLHRSGYLSESSFITNTPIQLQQEASSSQISVSINHDIHYYLASSTSALLGLQPEDWLDMEHPVNVPGTTREYPNWRRKLAVTLEAIFKDERVNHLLETVDKHRRTIS</sequence>
<dbReference type="NCBIfam" id="TIGR00217">
    <property type="entry name" value="malQ"/>
    <property type="match status" value="1"/>
</dbReference>
<evidence type="ECO:0000256" key="2">
    <source>
        <dbReference type="ARBA" id="ARBA00005684"/>
    </source>
</evidence>
<dbReference type="EMBL" id="NIBS01000003">
    <property type="protein sequence ID" value="PHM28872.1"/>
    <property type="molecule type" value="Genomic_DNA"/>
</dbReference>
<protein>
    <recommendedName>
        <fullName evidence="4 10">4-alpha-glucanotransferase</fullName>
        <ecNumber evidence="3 10">2.4.1.25</ecNumber>
    </recommendedName>
    <alternativeName>
        <fullName evidence="8 10">Amylomaltase</fullName>
    </alternativeName>
    <alternativeName>
        <fullName evidence="9 10">Disproportionating enzyme</fullName>
    </alternativeName>
</protein>
<name>A0A2D0J3A6_XENBU</name>
<feature type="domain" description="MalQ N-terminal beta-sandwich" evidence="11">
    <location>
        <begin position="59"/>
        <end position="137"/>
    </location>
</feature>
<evidence type="ECO:0000313" key="13">
    <source>
        <dbReference type="Proteomes" id="UP000225833"/>
    </source>
</evidence>
<keyword evidence="6 10" id="KW-0808">Transferase</keyword>
<dbReference type="PANTHER" id="PTHR32438">
    <property type="entry name" value="4-ALPHA-GLUCANOTRANSFERASE DPE1, CHLOROPLASTIC/AMYLOPLASTIC"/>
    <property type="match status" value="1"/>
</dbReference>
<evidence type="ECO:0000256" key="5">
    <source>
        <dbReference type="ARBA" id="ARBA00022676"/>
    </source>
</evidence>
<comment type="caution">
    <text evidence="12">The sequence shown here is derived from an EMBL/GenBank/DDBJ whole genome shotgun (WGS) entry which is preliminary data.</text>
</comment>
<dbReference type="Gene3D" id="3.20.20.80">
    <property type="entry name" value="Glycosidases"/>
    <property type="match status" value="1"/>
</dbReference>
<dbReference type="SUPFAM" id="SSF51445">
    <property type="entry name" value="(Trans)glycosidases"/>
    <property type="match status" value="1"/>
</dbReference>
<dbReference type="RefSeq" id="WP_099134976.1">
    <property type="nucleotide sequence ID" value="NZ_CAWNNJ010000097.1"/>
</dbReference>
<dbReference type="PANTHER" id="PTHR32438:SF5">
    <property type="entry name" value="4-ALPHA-GLUCANOTRANSFERASE DPE1, CHLOROPLASTIC_AMYLOPLASTIC"/>
    <property type="match status" value="1"/>
</dbReference>
<dbReference type="InterPro" id="IPR048458">
    <property type="entry name" value="MalQ_N"/>
</dbReference>